<gene>
    <name evidence="2" type="ORF">AVDCRST_MAG53-461</name>
</gene>
<organism evidence="2">
    <name type="scientific">uncultured Solirubrobacteraceae bacterium</name>
    <dbReference type="NCBI Taxonomy" id="1162706"/>
    <lineage>
        <taxon>Bacteria</taxon>
        <taxon>Bacillati</taxon>
        <taxon>Actinomycetota</taxon>
        <taxon>Thermoleophilia</taxon>
        <taxon>Solirubrobacterales</taxon>
        <taxon>Solirubrobacteraceae</taxon>
        <taxon>environmental samples</taxon>
    </lineage>
</organism>
<feature type="compositionally biased region" description="Basic residues" evidence="1">
    <location>
        <begin position="13"/>
        <end position="28"/>
    </location>
</feature>
<name>A0A6J4RNZ4_9ACTN</name>
<evidence type="ECO:0000313" key="2">
    <source>
        <dbReference type="EMBL" id="CAA9477986.1"/>
    </source>
</evidence>
<feature type="compositionally biased region" description="Basic and acidic residues" evidence="1">
    <location>
        <begin position="32"/>
        <end position="43"/>
    </location>
</feature>
<feature type="compositionally biased region" description="Basic residues" evidence="1">
    <location>
        <begin position="45"/>
        <end position="56"/>
    </location>
</feature>
<dbReference type="AlphaFoldDB" id="A0A6J4RNZ4"/>
<accession>A0A6J4RNZ4</accession>
<sequence length="79" mass="8918">DPSLLRPAPRLARPVHRGRHHSPAHRPSGRPGDGRVRRADPAGRRGARCRRRRRRQVLVQVRPDRHGGAQGGHRQGEQV</sequence>
<feature type="region of interest" description="Disordered" evidence="1">
    <location>
        <begin position="1"/>
        <end position="79"/>
    </location>
</feature>
<reference evidence="2" key="1">
    <citation type="submission" date="2020-02" db="EMBL/GenBank/DDBJ databases">
        <authorList>
            <person name="Meier V. D."/>
        </authorList>
    </citation>
    <scope>NUCLEOTIDE SEQUENCE</scope>
    <source>
        <strain evidence="2">AVDCRST_MAG53</strain>
    </source>
</reference>
<dbReference type="EMBL" id="CADCVR010000018">
    <property type="protein sequence ID" value="CAA9477986.1"/>
    <property type="molecule type" value="Genomic_DNA"/>
</dbReference>
<protein>
    <submittedName>
        <fullName evidence="2">Uncharacterized protein</fullName>
    </submittedName>
</protein>
<proteinExistence type="predicted"/>
<feature type="non-terminal residue" evidence="2">
    <location>
        <position position="1"/>
    </location>
</feature>
<feature type="non-terminal residue" evidence="2">
    <location>
        <position position="79"/>
    </location>
</feature>
<evidence type="ECO:0000256" key="1">
    <source>
        <dbReference type="SAM" id="MobiDB-lite"/>
    </source>
</evidence>